<dbReference type="SMART" id="SM00867">
    <property type="entry name" value="YceI"/>
    <property type="match status" value="1"/>
</dbReference>
<dbReference type="eggNOG" id="COG2353">
    <property type="taxonomic scope" value="Bacteria"/>
</dbReference>
<dbReference type="STRING" id="216432.CA2559_10138"/>
<sequence>MYDLDTDESLLNWKSDYVFKIAGHHGFVKFNDGKLITINGNITGGHFTIDMTTIENVDGGYNEGLVSHLKNEDFFDIYKYPTAYIEFTNVVYNKSINEHLIDAMLTIKDVSKPVKFTAKADGTDNTMTARFKIDRSRWQINYNHDLKDSTISEAVEFNVYLKFK</sequence>
<keyword evidence="3" id="KW-1185">Reference proteome</keyword>
<accession>A3U9A0</accession>
<dbReference type="KEGG" id="cat:CA2559_10138"/>
<reference evidence="2 3" key="1">
    <citation type="journal article" date="2010" name="J. Bacteriol.">
        <title>The complete genome sequence of Croceibacter atlanticus HTCC2559T.</title>
        <authorList>
            <person name="Oh H.M."/>
            <person name="Kang I."/>
            <person name="Ferriera S."/>
            <person name="Giovannoni S.J."/>
            <person name="Cho J.C."/>
        </authorList>
    </citation>
    <scope>NUCLEOTIDE SEQUENCE [LARGE SCALE GENOMIC DNA]</scope>
    <source>
        <strain evidence="3">ATCC BAA-628 / HTCC2559 / KCTC 12090</strain>
    </source>
</reference>
<gene>
    <name evidence="2" type="ordered locus">CA2559_10138</name>
</gene>
<evidence type="ECO:0000313" key="3">
    <source>
        <dbReference type="Proteomes" id="UP000002297"/>
    </source>
</evidence>
<proteinExistence type="predicted"/>
<name>A3U9A0_CROAH</name>
<dbReference type="SUPFAM" id="SSF101874">
    <property type="entry name" value="YceI-like"/>
    <property type="match status" value="1"/>
</dbReference>
<dbReference type="EMBL" id="CP002046">
    <property type="protein sequence ID" value="EAP86386.1"/>
    <property type="molecule type" value="Genomic_DNA"/>
</dbReference>
<dbReference type="InterPro" id="IPR007372">
    <property type="entry name" value="Lipid/polyisoprenoid-bd_YceI"/>
</dbReference>
<organism evidence="2 3">
    <name type="scientific">Croceibacter atlanticus (strain ATCC BAA-628 / JCM 21780 / CIP 108009 / IAM 15332 / KCTC 12090 / HTCC2559)</name>
    <dbReference type="NCBI Taxonomy" id="216432"/>
    <lineage>
        <taxon>Bacteria</taxon>
        <taxon>Pseudomonadati</taxon>
        <taxon>Bacteroidota</taxon>
        <taxon>Flavobacteriia</taxon>
        <taxon>Flavobacteriales</taxon>
        <taxon>Flavobacteriaceae</taxon>
        <taxon>Croceibacter</taxon>
    </lineage>
</organism>
<dbReference type="PANTHER" id="PTHR34406">
    <property type="entry name" value="PROTEIN YCEI"/>
    <property type="match status" value="1"/>
</dbReference>
<dbReference type="Proteomes" id="UP000002297">
    <property type="component" value="Chromosome"/>
</dbReference>
<evidence type="ECO:0000313" key="2">
    <source>
        <dbReference type="EMBL" id="EAP86386.1"/>
    </source>
</evidence>
<dbReference type="InterPro" id="IPR036761">
    <property type="entry name" value="TTHA0802/YceI-like_sf"/>
</dbReference>
<dbReference type="AlphaFoldDB" id="A3U9A0"/>
<dbReference type="PANTHER" id="PTHR34406:SF1">
    <property type="entry name" value="PROTEIN YCEI"/>
    <property type="match status" value="1"/>
</dbReference>
<evidence type="ECO:0000259" key="1">
    <source>
        <dbReference type="SMART" id="SM00867"/>
    </source>
</evidence>
<dbReference type="Gene3D" id="2.40.128.110">
    <property type="entry name" value="Lipid/polyisoprenoid-binding, YceI-like"/>
    <property type="match status" value="1"/>
</dbReference>
<dbReference type="Pfam" id="PF04264">
    <property type="entry name" value="YceI"/>
    <property type="match status" value="1"/>
</dbReference>
<dbReference type="HOGENOM" id="CLU_071003_2_1_10"/>
<protein>
    <submittedName>
        <fullName evidence="2">YCE I like family protein</fullName>
    </submittedName>
</protein>
<feature type="domain" description="Lipid/polyisoprenoid-binding YceI-like" evidence="1">
    <location>
        <begin position="1"/>
        <end position="164"/>
    </location>
</feature>